<evidence type="ECO:0000313" key="2">
    <source>
        <dbReference type="EMBL" id="KGM00930.1"/>
    </source>
</evidence>
<feature type="domain" description="CoA-binding" evidence="1">
    <location>
        <begin position="11"/>
        <end position="102"/>
    </location>
</feature>
<accession>A0A0A0B2A5</accession>
<proteinExistence type="predicted"/>
<dbReference type="SUPFAM" id="SSF51735">
    <property type="entry name" value="NAD(P)-binding Rossmann-fold domains"/>
    <property type="match status" value="1"/>
</dbReference>
<sequence>MTRTQDAARQFLDLRRIAVTGVSRTAGGHGGNVVYQRLRETGYEVFAVNPNAEVVEGDPSWPDLRSIPGGVEAVVVATRPEHAAATVREAVELGVTHVWMHRSVDRGSVDDEATAFGRAHGLTVIDGGCPLMYGAPSDRAHRVMCRLLTLTGRVPRTV</sequence>
<reference evidence="2 3" key="1">
    <citation type="submission" date="2013-10" db="EMBL/GenBank/DDBJ databases">
        <authorList>
            <person name="Wang G."/>
            <person name="Zhuang W."/>
        </authorList>
    </citation>
    <scope>NUCLEOTIDE SEQUENCE [LARGE SCALE GENOMIC DNA]</scope>
    <source>
        <strain evidence="2 3">DSM 20118</strain>
    </source>
</reference>
<comment type="caution">
    <text evidence="2">The sequence shown here is derived from an EMBL/GenBank/DDBJ whole genome shotgun (WGS) entry which is preliminary data.</text>
</comment>
<dbReference type="RefSeq" id="WP_034634261.1">
    <property type="nucleotide sequence ID" value="NZ_AXNT01000149.1"/>
</dbReference>
<name>A0A0A0B2A5_9CELL</name>
<dbReference type="PANTHER" id="PTHR33303">
    <property type="entry name" value="CYTOPLASMIC PROTEIN-RELATED"/>
    <property type="match status" value="1"/>
</dbReference>
<dbReference type="InterPro" id="IPR003781">
    <property type="entry name" value="CoA-bd"/>
</dbReference>
<dbReference type="Gene3D" id="3.40.50.720">
    <property type="entry name" value="NAD(P)-binding Rossmann-like Domain"/>
    <property type="match status" value="1"/>
</dbReference>
<keyword evidence="3" id="KW-1185">Reference proteome</keyword>
<organism evidence="2 3">
    <name type="scientific">Cellulomonas cellasea DSM 20118</name>
    <dbReference type="NCBI Taxonomy" id="1408250"/>
    <lineage>
        <taxon>Bacteria</taxon>
        <taxon>Bacillati</taxon>
        <taxon>Actinomycetota</taxon>
        <taxon>Actinomycetes</taxon>
        <taxon>Micrococcales</taxon>
        <taxon>Cellulomonadaceae</taxon>
        <taxon>Cellulomonas</taxon>
    </lineage>
</organism>
<dbReference type="SMART" id="SM00881">
    <property type="entry name" value="CoA_binding"/>
    <property type="match status" value="1"/>
</dbReference>
<protein>
    <submittedName>
        <fullName evidence="2">CoA-binding protein</fullName>
    </submittedName>
</protein>
<dbReference type="Proteomes" id="UP000029833">
    <property type="component" value="Unassembled WGS sequence"/>
</dbReference>
<dbReference type="InterPro" id="IPR036291">
    <property type="entry name" value="NAD(P)-bd_dom_sf"/>
</dbReference>
<dbReference type="STRING" id="1408250.Q760_05205"/>
<dbReference type="EMBL" id="AXNT01000149">
    <property type="protein sequence ID" value="KGM00930.1"/>
    <property type="molecule type" value="Genomic_DNA"/>
</dbReference>
<dbReference type="OrthoDB" id="9804695at2"/>
<evidence type="ECO:0000313" key="3">
    <source>
        <dbReference type="Proteomes" id="UP000029833"/>
    </source>
</evidence>
<dbReference type="PANTHER" id="PTHR33303:SF2">
    <property type="entry name" value="COA-BINDING DOMAIN-CONTAINING PROTEIN"/>
    <property type="match status" value="1"/>
</dbReference>
<dbReference type="Pfam" id="PF13380">
    <property type="entry name" value="CoA_binding_2"/>
    <property type="match status" value="1"/>
</dbReference>
<evidence type="ECO:0000259" key="1">
    <source>
        <dbReference type="SMART" id="SM00881"/>
    </source>
</evidence>
<gene>
    <name evidence="2" type="ORF">Q760_05205</name>
</gene>
<dbReference type="AlphaFoldDB" id="A0A0A0B2A5"/>